<gene>
    <name evidence="2" type="ORF">EVAR_10468_1</name>
</gene>
<organism evidence="2 3">
    <name type="scientific">Eumeta variegata</name>
    <name type="common">Bagworm moth</name>
    <name type="synonym">Eumeta japonica</name>
    <dbReference type="NCBI Taxonomy" id="151549"/>
    <lineage>
        <taxon>Eukaryota</taxon>
        <taxon>Metazoa</taxon>
        <taxon>Ecdysozoa</taxon>
        <taxon>Arthropoda</taxon>
        <taxon>Hexapoda</taxon>
        <taxon>Insecta</taxon>
        <taxon>Pterygota</taxon>
        <taxon>Neoptera</taxon>
        <taxon>Endopterygota</taxon>
        <taxon>Lepidoptera</taxon>
        <taxon>Glossata</taxon>
        <taxon>Ditrysia</taxon>
        <taxon>Tineoidea</taxon>
        <taxon>Psychidae</taxon>
        <taxon>Oiketicinae</taxon>
        <taxon>Eumeta</taxon>
    </lineage>
</organism>
<evidence type="ECO:0000313" key="2">
    <source>
        <dbReference type="EMBL" id="GBP13899.1"/>
    </source>
</evidence>
<reference evidence="2 3" key="1">
    <citation type="journal article" date="2019" name="Commun. Biol.">
        <title>The bagworm genome reveals a unique fibroin gene that provides high tensile strength.</title>
        <authorList>
            <person name="Kono N."/>
            <person name="Nakamura H."/>
            <person name="Ohtoshi R."/>
            <person name="Tomita M."/>
            <person name="Numata K."/>
            <person name="Arakawa K."/>
        </authorList>
    </citation>
    <scope>NUCLEOTIDE SEQUENCE [LARGE SCALE GENOMIC DNA]</scope>
</reference>
<accession>A0A4C1THA6</accession>
<protein>
    <submittedName>
        <fullName evidence="2">Uncharacterized protein</fullName>
    </submittedName>
</protein>
<sequence length="117" mass="13405">MHILPPRRKREKQKRLTLLVRVQQPTEGPRRRGEAVLIEEGEVSCVRKRRNGIKYERGGEKGRSGSVISAQYIFVANPERQSFVRCTRAWTKMSSGQKSIMDSPCTRTHGVRPTLTD</sequence>
<dbReference type="AlphaFoldDB" id="A0A4C1THA6"/>
<name>A0A4C1THA6_EUMVA</name>
<feature type="region of interest" description="Disordered" evidence="1">
    <location>
        <begin position="95"/>
        <end position="117"/>
    </location>
</feature>
<dbReference type="Proteomes" id="UP000299102">
    <property type="component" value="Unassembled WGS sequence"/>
</dbReference>
<evidence type="ECO:0000313" key="3">
    <source>
        <dbReference type="Proteomes" id="UP000299102"/>
    </source>
</evidence>
<evidence type="ECO:0000256" key="1">
    <source>
        <dbReference type="SAM" id="MobiDB-lite"/>
    </source>
</evidence>
<keyword evidence="3" id="KW-1185">Reference proteome</keyword>
<dbReference type="EMBL" id="BGZK01000060">
    <property type="protein sequence ID" value="GBP13899.1"/>
    <property type="molecule type" value="Genomic_DNA"/>
</dbReference>
<proteinExistence type="predicted"/>
<comment type="caution">
    <text evidence="2">The sequence shown here is derived from an EMBL/GenBank/DDBJ whole genome shotgun (WGS) entry which is preliminary data.</text>
</comment>